<evidence type="ECO:0000313" key="4">
    <source>
        <dbReference type="EMBL" id="KAF8401979.1"/>
    </source>
</evidence>
<evidence type="ECO:0000256" key="2">
    <source>
        <dbReference type="SAM" id="Phobius"/>
    </source>
</evidence>
<sequence length="425" mass="47620">MYSWKEKVADKLSHFLADSSPSSPLHSNHEFPIAPPEPQTMPLSKEERSVSSYLSSLLPSASFAGYKSNKRRPDIKPLRSLPDRWISKSSAWRYSTLDCHAEIGPVCESEETLKKCEEDEGRASGRNINGYDKCEETTTSHISVKLVPNLTDESSFICSDLYEFLQSSLPNLVKGCQWNLLYSTLKHGISLRTLLRKSIDLSGPCLLIVGDMQGAVFGGLLECPLKPTVKRKYQGTNQTFVFTTIYGEPRLFRATGANRYFYLCLNDLLAFGGGGNFALCLDGDLLRGTSGPCETFGNLCLAHSPEFELKNVEVILRRPLHTGWSPAMLTLGEWLIACTNERYALVGWHVGICGVDYMCEQTSFRSLYKKIKGYKLILLCLLYFASLLIPTIFIGELKEDLKPHCGGSHIHLNTSPNWRRRCIAH</sequence>
<dbReference type="PANTHER" id="PTHR23354:SF74">
    <property type="entry name" value="TLD-DOMAIN CONTAINING NUCLEOLAR PROTEIN"/>
    <property type="match status" value="1"/>
</dbReference>
<keyword evidence="2" id="KW-0472">Membrane</keyword>
<accession>A0A834Z5M7</accession>
<dbReference type="InterPro" id="IPR006571">
    <property type="entry name" value="TLDc_dom"/>
</dbReference>
<keyword evidence="2" id="KW-0812">Transmembrane</keyword>
<keyword evidence="5" id="KW-1185">Reference proteome</keyword>
<dbReference type="Pfam" id="PF07534">
    <property type="entry name" value="TLD"/>
    <property type="match status" value="1"/>
</dbReference>
<feature type="region of interest" description="Disordered" evidence="1">
    <location>
        <begin position="19"/>
        <end position="44"/>
    </location>
</feature>
<dbReference type="PANTHER" id="PTHR23354">
    <property type="entry name" value="NUCLEOLAR PROTEIN 7/ESTROGEN RECEPTOR COACTIVATOR-RELATED"/>
    <property type="match status" value="1"/>
</dbReference>
<proteinExistence type="predicted"/>
<dbReference type="AlphaFoldDB" id="A0A834Z5M7"/>
<dbReference type="EMBL" id="JABCRI010000008">
    <property type="protein sequence ID" value="KAF8401979.1"/>
    <property type="molecule type" value="Genomic_DNA"/>
</dbReference>
<evidence type="ECO:0000313" key="5">
    <source>
        <dbReference type="Proteomes" id="UP000655225"/>
    </source>
</evidence>
<organism evidence="4 5">
    <name type="scientific">Tetracentron sinense</name>
    <name type="common">Spur-leaf</name>
    <dbReference type="NCBI Taxonomy" id="13715"/>
    <lineage>
        <taxon>Eukaryota</taxon>
        <taxon>Viridiplantae</taxon>
        <taxon>Streptophyta</taxon>
        <taxon>Embryophyta</taxon>
        <taxon>Tracheophyta</taxon>
        <taxon>Spermatophyta</taxon>
        <taxon>Magnoliopsida</taxon>
        <taxon>Trochodendrales</taxon>
        <taxon>Trochodendraceae</taxon>
        <taxon>Tetracentron</taxon>
    </lineage>
</organism>
<feature type="domain" description="TLDc" evidence="3">
    <location>
        <begin position="155"/>
        <end position="318"/>
    </location>
</feature>
<dbReference type="OMA" id="ACTNERY"/>
<name>A0A834Z5M7_TETSI</name>
<protein>
    <recommendedName>
        <fullName evidence="3">TLDc domain-containing protein</fullName>
    </recommendedName>
</protein>
<keyword evidence="2" id="KW-1133">Transmembrane helix</keyword>
<feature type="transmembrane region" description="Helical" evidence="2">
    <location>
        <begin position="376"/>
        <end position="394"/>
    </location>
</feature>
<evidence type="ECO:0000256" key="1">
    <source>
        <dbReference type="SAM" id="MobiDB-lite"/>
    </source>
</evidence>
<comment type="caution">
    <text evidence="4">The sequence shown here is derived from an EMBL/GenBank/DDBJ whole genome shotgun (WGS) entry which is preliminary data.</text>
</comment>
<dbReference type="Proteomes" id="UP000655225">
    <property type="component" value="Unassembled WGS sequence"/>
</dbReference>
<reference evidence="4 5" key="1">
    <citation type="submission" date="2020-04" db="EMBL/GenBank/DDBJ databases">
        <title>Plant Genome Project.</title>
        <authorList>
            <person name="Zhang R.-G."/>
        </authorList>
    </citation>
    <scope>NUCLEOTIDE SEQUENCE [LARGE SCALE GENOMIC DNA]</scope>
    <source>
        <strain evidence="4">YNK0</strain>
        <tissue evidence="4">Leaf</tissue>
    </source>
</reference>
<dbReference type="OrthoDB" id="26679at2759"/>
<gene>
    <name evidence="4" type="ORF">HHK36_012930</name>
</gene>
<evidence type="ECO:0000259" key="3">
    <source>
        <dbReference type="PROSITE" id="PS51886"/>
    </source>
</evidence>
<dbReference type="PROSITE" id="PS51886">
    <property type="entry name" value="TLDC"/>
    <property type="match status" value="1"/>
</dbReference>
<dbReference type="SMART" id="SM00584">
    <property type="entry name" value="TLDc"/>
    <property type="match status" value="1"/>
</dbReference>